<dbReference type="PANTHER" id="PTHR10943:SF1">
    <property type="entry name" value="26S PROTEASOME NON-ATPASE REGULATORY SUBUNIT 2"/>
    <property type="match status" value="1"/>
</dbReference>
<evidence type="ECO:0000256" key="1">
    <source>
        <dbReference type="ARBA" id="ARBA00022737"/>
    </source>
</evidence>
<feature type="domain" description="RPN1 N-terminal" evidence="3">
    <location>
        <begin position="76"/>
        <end position="213"/>
    </location>
</feature>
<reference evidence="4 5" key="1">
    <citation type="journal article" date="2018" name="PLoS ONE">
        <title>The draft genome of Kipferlia bialata reveals reductive genome evolution in fornicate parasites.</title>
        <authorList>
            <person name="Tanifuji G."/>
            <person name="Takabayashi S."/>
            <person name="Kume K."/>
            <person name="Takagi M."/>
            <person name="Nakayama T."/>
            <person name="Kamikawa R."/>
            <person name="Inagaki Y."/>
            <person name="Hashimoto T."/>
        </authorList>
    </citation>
    <scope>NUCLEOTIDE SEQUENCE [LARGE SCALE GENOMIC DNA]</scope>
    <source>
        <strain evidence="4">NY0173</strain>
    </source>
</reference>
<evidence type="ECO:0000256" key="2">
    <source>
        <dbReference type="SAM" id="MobiDB-lite"/>
    </source>
</evidence>
<feature type="non-terminal residue" evidence="4">
    <location>
        <position position="1"/>
    </location>
</feature>
<keyword evidence="4" id="KW-0647">Proteasome</keyword>
<keyword evidence="5" id="KW-1185">Reference proteome</keyword>
<organism evidence="4 5">
    <name type="scientific">Kipferlia bialata</name>
    <dbReference type="NCBI Taxonomy" id="797122"/>
    <lineage>
        <taxon>Eukaryota</taxon>
        <taxon>Metamonada</taxon>
        <taxon>Carpediemonas-like organisms</taxon>
        <taxon>Kipferlia</taxon>
    </lineage>
</organism>
<proteinExistence type="predicted"/>
<gene>
    <name evidence="4" type="ORF">KIPB_006192</name>
</gene>
<dbReference type="EMBL" id="BDIP01001562">
    <property type="protein sequence ID" value="GIQ84656.1"/>
    <property type="molecule type" value="Genomic_DNA"/>
</dbReference>
<dbReference type="Pfam" id="PF17781">
    <property type="entry name" value="RPN1_RPN2_N"/>
    <property type="match status" value="1"/>
</dbReference>
<evidence type="ECO:0000313" key="5">
    <source>
        <dbReference type="Proteomes" id="UP000265618"/>
    </source>
</evidence>
<feature type="compositionally biased region" description="Basic and acidic residues" evidence="2">
    <location>
        <begin position="601"/>
        <end position="611"/>
    </location>
</feature>
<evidence type="ECO:0000313" key="4">
    <source>
        <dbReference type="EMBL" id="GIQ84656.1"/>
    </source>
</evidence>
<dbReference type="GO" id="GO:0008540">
    <property type="term" value="C:proteasome regulatory particle, base subcomplex"/>
    <property type="evidence" value="ECO:0007669"/>
    <property type="project" value="TreeGrafter"/>
</dbReference>
<keyword evidence="1" id="KW-0677">Repeat</keyword>
<feature type="non-terminal residue" evidence="4">
    <location>
        <position position="729"/>
    </location>
</feature>
<dbReference type="PANTHER" id="PTHR10943">
    <property type="entry name" value="26S PROTEASOME NON-ATPASE REGULATORY SUBUNIT"/>
    <property type="match status" value="1"/>
</dbReference>
<dbReference type="Proteomes" id="UP000265618">
    <property type="component" value="Unassembled WGS sequence"/>
</dbReference>
<dbReference type="GO" id="GO:0005634">
    <property type="term" value="C:nucleus"/>
    <property type="evidence" value="ECO:0007669"/>
    <property type="project" value="TreeGrafter"/>
</dbReference>
<dbReference type="InterPro" id="IPR040892">
    <property type="entry name" value="RPN1_N"/>
</dbReference>
<dbReference type="GO" id="GO:0034515">
    <property type="term" value="C:proteasome storage granule"/>
    <property type="evidence" value="ECO:0007669"/>
    <property type="project" value="TreeGrafter"/>
</dbReference>
<feature type="region of interest" description="Disordered" evidence="2">
    <location>
        <begin position="595"/>
        <end position="641"/>
    </location>
</feature>
<name>A0A9K3GJN1_9EUKA</name>
<dbReference type="GO" id="GO:0043161">
    <property type="term" value="P:proteasome-mediated ubiquitin-dependent protein catabolic process"/>
    <property type="evidence" value="ECO:0007669"/>
    <property type="project" value="TreeGrafter"/>
</dbReference>
<comment type="caution">
    <text evidence="4">The sequence shown here is derived from an EMBL/GenBank/DDBJ whole genome shotgun (WGS) entry which is preliminary data.</text>
</comment>
<accession>A0A9K3GJN1</accession>
<dbReference type="Gene3D" id="1.25.10.10">
    <property type="entry name" value="Leucine-rich Repeat Variant"/>
    <property type="match status" value="1"/>
</dbReference>
<feature type="region of interest" description="Disordered" evidence="2">
    <location>
        <begin position="254"/>
        <end position="293"/>
    </location>
</feature>
<protein>
    <submittedName>
        <fullName evidence="4">26S proteasome regulatory complex, non-ATPase subcomplex, Rpn1 subunit</fullName>
    </submittedName>
</protein>
<dbReference type="AlphaFoldDB" id="A0A9K3GJN1"/>
<evidence type="ECO:0000259" key="3">
    <source>
        <dbReference type="Pfam" id="PF17781"/>
    </source>
</evidence>
<dbReference type="OrthoDB" id="10252509at2759"/>
<feature type="region of interest" description="Disordered" evidence="2">
    <location>
        <begin position="48"/>
        <end position="67"/>
    </location>
</feature>
<sequence>ETDAIDILLEAGVLEQEIGRYVSPDTFDYEQARMSTTPVMAVRELFPEGDTAMGAPSPKASEEKDKVPSVRALAGNLTRVTEYITQSALYGPPDKCQQTLAVVFDLFLKHNRCCEALRMALRTEDEDMVGQVFAKALEQKPADPVLLRQLAHILALHGGRAASLLGGKEALGGREDLWRVVHNHELWRHYRQVITDLDLLEARNPEDITKLHMLDGGERVQDNKLSLLGNVFLNGFVHAGHWSDTLLEQSSAPVVHSSVPPSGLASPAPEHATGIEPATPAAEDPSAPKQRGLGNWVLPPKFKDVSVALATASAGLLHMWDGPRNGMNRVAAYLNSPNAYVQVGGLLAAGLCTTGTSEPVEGVEPLLCLVQRYVNPYYNRTHELASVQTEIAEMQQECAWPAKEINRLTSLSCTCGALSLGIAYSGSHNAAVADVLAHRLRLCSDRQQQGLDPLAKQPRSMCCLALGLNMAGSASLPHARIITRLIAGYSRTQRTLRLFPLSCIALGLIFLKRPAEGRAYVRGEMVPLLLSVPTPDSAVEQSGVPTPAENAQLAAYMESIVSVCSNAFSGDVFAIQALLQGITEAQQGRAAAEAAVQRRTHREEQAAKEGEAAADDDSPWSVPTGTGKGEKRPGTTRTGAPVRFPRATETLWTGENTDPVSVLTLGIGAVCGDDHLTVPLVMRLMDRVNQHGSEEAKRAVPFALAMTSLSNPDPVVTDSIGRLAHSQDT</sequence>
<dbReference type="InterPro" id="IPR011989">
    <property type="entry name" value="ARM-like"/>
</dbReference>